<feature type="compositionally biased region" description="Basic and acidic residues" evidence="6">
    <location>
        <begin position="840"/>
        <end position="864"/>
    </location>
</feature>
<dbReference type="Gene3D" id="1.10.10.440">
    <property type="entry name" value="FF domain"/>
    <property type="match status" value="3"/>
</dbReference>
<organism evidence="10">
    <name type="scientific">Melampsora larici-populina (strain 98AG31 / pathotype 3-4-7)</name>
    <name type="common">Poplar leaf rust fungus</name>
    <dbReference type="NCBI Taxonomy" id="747676"/>
    <lineage>
        <taxon>Eukaryota</taxon>
        <taxon>Fungi</taxon>
        <taxon>Dikarya</taxon>
        <taxon>Basidiomycota</taxon>
        <taxon>Pucciniomycotina</taxon>
        <taxon>Pucciniomycetes</taxon>
        <taxon>Pucciniales</taxon>
        <taxon>Melampsoraceae</taxon>
        <taxon>Melampsora</taxon>
    </lineage>
</organism>
<evidence type="ECO:0000256" key="4">
    <source>
        <dbReference type="ARBA" id="ARBA00023187"/>
    </source>
</evidence>
<feature type="compositionally biased region" description="Basic and acidic residues" evidence="6">
    <location>
        <begin position="27"/>
        <end position="36"/>
    </location>
</feature>
<dbReference type="CDD" id="cd00201">
    <property type="entry name" value="WW"/>
    <property type="match status" value="2"/>
</dbReference>
<dbReference type="Gene3D" id="2.20.70.10">
    <property type="match status" value="2"/>
</dbReference>
<evidence type="ECO:0000259" key="7">
    <source>
        <dbReference type="PROSITE" id="PS50020"/>
    </source>
</evidence>
<feature type="compositionally biased region" description="Basic and acidic residues" evidence="6">
    <location>
        <begin position="722"/>
        <end position="807"/>
    </location>
</feature>
<protein>
    <recommendedName>
        <fullName evidence="11">Formin binding protein</fullName>
    </recommendedName>
</protein>
<feature type="compositionally biased region" description="Basic and acidic residues" evidence="6">
    <location>
        <begin position="600"/>
        <end position="621"/>
    </location>
</feature>
<dbReference type="PROSITE" id="PS51676">
    <property type="entry name" value="FF"/>
    <property type="match status" value="1"/>
</dbReference>
<reference evidence="10" key="1">
    <citation type="journal article" date="2011" name="Proc. Natl. Acad. Sci. U.S.A.">
        <title>Obligate biotrophy features unraveled by the genomic analysis of rust fungi.</title>
        <authorList>
            <person name="Duplessis S."/>
            <person name="Cuomo C.A."/>
            <person name="Lin Y.-C."/>
            <person name="Aerts A."/>
            <person name="Tisserant E."/>
            <person name="Veneault-Fourrey C."/>
            <person name="Joly D.L."/>
            <person name="Hacquard S."/>
            <person name="Amselem J."/>
            <person name="Cantarel B.L."/>
            <person name="Chiu R."/>
            <person name="Coutinho P.M."/>
            <person name="Feau N."/>
            <person name="Field M."/>
            <person name="Frey P."/>
            <person name="Gelhaye E."/>
            <person name="Goldberg J."/>
            <person name="Grabherr M.G."/>
            <person name="Kodira C.D."/>
            <person name="Kohler A."/>
            <person name="Kuees U."/>
            <person name="Lindquist E.A."/>
            <person name="Lucas S.M."/>
            <person name="Mago R."/>
            <person name="Mauceli E."/>
            <person name="Morin E."/>
            <person name="Murat C."/>
            <person name="Pangilinan J.L."/>
            <person name="Park R."/>
            <person name="Pearson M."/>
            <person name="Quesneville H."/>
            <person name="Rouhier N."/>
            <person name="Sakthikumar S."/>
            <person name="Salamov A.A."/>
            <person name="Schmutz J."/>
            <person name="Selles B."/>
            <person name="Shapiro H."/>
            <person name="Tanguay P."/>
            <person name="Tuskan G.A."/>
            <person name="Henrissat B."/>
            <person name="Van de Peer Y."/>
            <person name="Rouze P."/>
            <person name="Ellis J.G."/>
            <person name="Dodds P.N."/>
            <person name="Schein J.E."/>
            <person name="Zhong S."/>
            <person name="Hamelin R.C."/>
            <person name="Grigoriev I.V."/>
            <person name="Szabo L.J."/>
            <person name="Martin F."/>
        </authorList>
    </citation>
    <scope>NUCLEOTIDE SEQUENCE [LARGE SCALE GENOMIC DNA]</scope>
    <source>
        <strain evidence="10">98AG31 / pathotype 3-4-7</strain>
    </source>
</reference>
<feature type="non-terminal residue" evidence="9">
    <location>
        <position position="1"/>
    </location>
</feature>
<sequence>ASLWTEHRSPTGRLYWYNATTSTSSWERPDDLKTPSERALASTPWKEYQTAEGRKYWHHTETKETTWTLPDVVREAIEKAAASAPSAPVPPTPGPPVSSTAPTSTPASAPPHPGFVPATQNPAMAPSMRPPGSSTPNTSSAPAGFVPPAASLPPRPVTSILHSAPVPTPVTTTLPDFKTPEEAERAFIGLLRVKGVNPTWTWEQTMRDIITEPLYKALDTLAARKAAWEKFIDNERKREKENREKNITRVRARVEIKLPGAPPKLWWTYERLKREMELRAPDVWKLARDDEERKILWEDYLTDLRQKETTAANQLRGRQQEKLTDLLRAHEEKLDLSGDLETMQWRVAQEAILRSEFFQNDDDLRKMDDLDMLMVFEEEVKRAEKDSNATKAKQKEDKRRAYRKARAAYIQLLHELKLKGEIQPGAMWKEVYPLIEADERYQNLVGNPGSSPLELFWDLVDDLDQETEEKAKIVQGILADQQKTITETTELDQFLSWLDGHADAAVLDKKTLTYVFIMLHDDVVRVAKEERRRFEKRLRNQIEDLRYALKKLSPPIELDTPYEEAIERFSHMQEYKSLDGQEDGRKEAFSRYMERLKEKATLEEKRNKRKDDDPPRADYRKKSLLQHSDDEGSIISSSKRKKRDLLDEDKPNRHSSPRSGRRDDIHSSPRAPKDSREDRDHDRGKERDRNGARDRDYDREKDTPRDRARSKAPARGADVEPEAERDHPKEDIRNLDSDRSRNRDRDRDRSRDTNRDRDRDRDRDRTRDRDHRDRTKDRPDDRDRARTSISQTDDRDRRRKDFDTDRHNQRHHRSRKDRDYDERDRDRHRSSRYEDEDGPVPEKKSEGIKDGRADLVDKRARSTELADNLTRPVNNEEERELKVS</sequence>
<comment type="subcellular location">
    <subcellularLocation>
        <location evidence="1">Nucleus</location>
    </subcellularLocation>
</comment>
<dbReference type="VEuPathDB" id="FungiDB:MELLADRAFT_33054"/>
<feature type="region of interest" description="Disordered" evidence="6">
    <location>
        <begin position="23"/>
        <end position="46"/>
    </location>
</feature>
<feature type="compositionally biased region" description="Low complexity" evidence="6">
    <location>
        <begin position="97"/>
        <end position="107"/>
    </location>
</feature>
<evidence type="ECO:0000256" key="6">
    <source>
        <dbReference type="SAM" id="MobiDB-lite"/>
    </source>
</evidence>
<dbReference type="eggNOG" id="KOG0152">
    <property type="taxonomic scope" value="Eukaryota"/>
</dbReference>
<dbReference type="KEGG" id="mlr:MELLADRAFT_33054"/>
<dbReference type="GO" id="GO:0005685">
    <property type="term" value="C:U1 snRNP"/>
    <property type="evidence" value="ECO:0007669"/>
    <property type="project" value="TreeGrafter"/>
</dbReference>
<dbReference type="PROSITE" id="PS01159">
    <property type="entry name" value="WW_DOMAIN_1"/>
    <property type="match status" value="2"/>
</dbReference>
<evidence type="ECO:0000256" key="5">
    <source>
        <dbReference type="ARBA" id="ARBA00023242"/>
    </source>
</evidence>
<dbReference type="OrthoDB" id="187617at2759"/>
<dbReference type="GO" id="GO:0003723">
    <property type="term" value="F:RNA binding"/>
    <property type="evidence" value="ECO:0007669"/>
    <property type="project" value="TreeGrafter"/>
</dbReference>
<feature type="region of interest" description="Disordered" evidence="6">
    <location>
        <begin position="600"/>
        <end position="884"/>
    </location>
</feature>
<dbReference type="SMART" id="SM00441">
    <property type="entry name" value="FF"/>
    <property type="match status" value="2"/>
</dbReference>
<keyword evidence="10" id="KW-1185">Reference proteome</keyword>
<feature type="domain" description="WW" evidence="7">
    <location>
        <begin position="39"/>
        <end position="72"/>
    </location>
</feature>
<feature type="compositionally biased region" description="Pro residues" evidence="6">
    <location>
        <begin position="87"/>
        <end position="96"/>
    </location>
</feature>
<evidence type="ECO:0008006" key="11">
    <source>
        <dbReference type="Google" id="ProtNLM"/>
    </source>
</evidence>
<evidence type="ECO:0000256" key="2">
    <source>
        <dbReference type="ARBA" id="ARBA00022664"/>
    </source>
</evidence>
<dbReference type="Pfam" id="PF01846">
    <property type="entry name" value="FF"/>
    <property type="match status" value="2"/>
</dbReference>
<feature type="compositionally biased region" description="Basic and acidic residues" evidence="6">
    <location>
        <begin position="874"/>
        <end position="884"/>
    </location>
</feature>
<feature type="compositionally biased region" description="Basic and acidic residues" evidence="6">
    <location>
        <begin position="816"/>
        <end position="833"/>
    </location>
</feature>
<keyword evidence="5" id="KW-0539">Nucleus</keyword>
<dbReference type="PANTHER" id="PTHR11864">
    <property type="entry name" value="PRE-MRNA-PROCESSING PROTEIN PRP40"/>
    <property type="match status" value="1"/>
</dbReference>
<evidence type="ECO:0000256" key="3">
    <source>
        <dbReference type="ARBA" id="ARBA00022737"/>
    </source>
</evidence>
<evidence type="ECO:0000256" key="1">
    <source>
        <dbReference type="ARBA" id="ARBA00004123"/>
    </source>
</evidence>
<feature type="compositionally biased region" description="Basic and acidic residues" evidence="6">
    <location>
        <begin position="660"/>
        <end position="709"/>
    </location>
</feature>
<feature type="domain" description="FF" evidence="8">
    <location>
        <begin position="402"/>
        <end position="462"/>
    </location>
</feature>
<dbReference type="SUPFAM" id="SSF51045">
    <property type="entry name" value="WW domain"/>
    <property type="match status" value="2"/>
</dbReference>
<dbReference type="FunFam" id="1.10.10.440:FF:000013">
    <property type="entry name" value="pre-mRNA-processing protein 40A isoform X1"/>
    <property type="match status" value="1"/>
</dbReference>
<dbReference type="PROSITE" id="PS50020">
    <property type="entry name" value="WW_DOMAIN_2"/>
    <property type="match status" value="2"/>
</dbReference>
<keyword evidence="3" id="KW-0677">Repeat</keyword>
<dbReference type="Pfam" id="PF00397">
    <property type="entry name" value="WW"/>
    <property type="match status" value="2"/>
</dbReference>
<dbReference type="GO" id="GO:0071004">
    <property type="term" value="C:U2-type prespliceosome"/>
    <property type="evidence" value="ECO:0007669"/>
    <property type="project" value="TreeGrafter"/>
</dbReference>
<dbReference type="Proteomes" id="UP000001072">
    <property type="component" value="Unassembled WGS sequence"/>
</dbReference>
<dbReference type="FunFam" id="2.20.70.10:FF:000158">
    <property type="entry name" value="Predicted protein"/>
    <property type="match status" value="1"/>
</dbReference>
<accession>F4R6V7</accession>
<dbReference type="GO" id="GO:0045292">
    <property type="term" value="P:mRNA cis splicing, via spliceosome"/>
    <property type="evidence" value="ECO:0007669"/>
    <property type="project" value="InterPro"/>
</dbReference>
<dbReference type="EMBL" id="GL883091">
    <property type="protein sequence ID" value="EGG11939.1"/>
    <property type="molecule type" value="Genomic_DNA"/>
</dbReference>
<dbReference type="SMART" id="SM00456">
    <property type="entry name" value="WW"/>
    <property type="match status" value="2"/>
</dbReference>
<dbReference type="PANTHER" id="PTHR11864:SF0">
    <property type="entry name" value="PRP40 PRE-MRNA PROCESSING FACTOR 40 HOMOLOG A (YEAST)"/>
    <property type="match status" value="1"/>
</dbReference>
<keyword evidence="4" id="KW-0508">mRNA splicing</keyword>
<dbReference type="InterPro" id="IPR002713">
    <property type="entry name" value="FF_domain"/>
</dbReference>
<feature type="domain" description="WW" evidence="7">
    <location>
        <begin position="1"/>
        <end position="31"/>
    </location>
</feature>
<feature type="compositionally biased region" description="Polar residues" evidence="6">
    <location>
        <begin position="132"/>
        <end position="141"/>
    </location>
</feature>
<dbReference type="Pfam" id="PF25432">
    <property type="entry name" value="FF_PRPF40A"/>
    <property type="match status" value="1"/>
</dbReference>
<dbReference type="InterPro" id="IPR001202">
    <property type="entry name" value="WW_dom"/>
</dbReference>
<dbReference type="InParanoid" id="F4R6V7"/>
<keyword evidence="2" id="KW-0507">mRNA processing</keyword>
<dbReference type="HOGENOM" id="CLU_005825_1_1_1"/>
<dbReference type="AlphaFoldDB" id="F4R6V7"/>
<dbReference type="STRING" id="747676.F4R6V7"/>
<proteinExistence type="predicted"/>
<feature type="region of interest" description="Disordered" evidence="6">
    <location>
        <begin position="80"/>
        <end position="143"/>
    </location>
</feature>
<evidence type="ECO:0000313" key="10">
    <source>
        <dbReference type="Proteomes" id="UP000001072"/>
    </source>
</evidence>
<dbReference type="InterPro" id="IPR036517">
    <property type="entry name" value="FF_domain_sf"/>
</dbReference>
<name>F4R6V7_MELLP</name>
<dbReference type="InterPro" id="IPR039726">
    <property type="entry name" value="Prp40-like"/>
</dbReference>
<gene>
    <name evidence="9" type="ORF">MELLADRAFT_33054</name>
</gene>
<dbReference type="SUPFAM" id="SSF81698">
    <property type="entry name" value="FF domain"/>
    <property type="match status" value="3"/>
</dbReference>
<evidence type="ECO:0000259" key="8">
    <source>
        <dbReference type="PROSITE" id="PS51676"/>
    </source>
</evidence>
<dbReference type="GeneID" id="18927261"/>
<dbReference type="InterPro" id="IPR036020">
    <property type="entry name" value="WW_dom_sf"/>
</dbReference>
<dbReference type="RefSeq" id="XP_007404314.1">
    <property type="nucleotide sequence ID" value="XM_007404252.1"/>
</dbReference>
<evidence type="ECO:0000313" key="9">
    <source>
        <dbReference type="EMBL" id="EGG11939.1"/>
    </source>
</evidence>